<dbReference type="GO" id="GO:0005524">
    <property type="term" value="F:ATP binding"/>
    <property type="evidence" value="ECO:0007669"/>
    <property type="project" value="InterPro"/>
</dbReference>
<evidence type="ECO:0000313" key="3">
    <source>
        <dbReference type="Proteomes" id="UP000312512"/>
    </source>
</evidence>
<dbReference type="InterPro" id="IPR003959">
    <property type="entry name" value="ATPase_AAA_core"/>
</dbReference>
<dbReference type="OrthoDB" id="9809324at2"/>
<dbReference type="RefSeq" id="WP_139638141.1">
    <property type="nucleotide sequence ID" value="NZ_VDLX02000037.1"/>
</dbReference>
<gene>
    <name evidence="2" type="ORF">FH608_049285</name>
</gene>
<proteinExistence type="predicted"/>
<evidence type="ECO:0000313" key="2">
    <source>
        <dbReference type="EMBL" id="KAB8183255.1"/>
    </source>
</evidence>
<dbReference type="PANTHER" id="PTHR40396:SF1">
    <property type="entry name" value="ATPASE AAA-TYPE CORE DOMAIN-CONTAINING PROTEIN"/>
    <property type="match status" value="1"/>
</dbReference>
<dbReference type="Proteomes" id="UP000312512">
    <property type="component" value="Unassembled WGS sequence"/>
</dbReference>
<organism evidence="2 3">
    <name type="scientific">Nonomuraea phyllanthi</name>
    <dbReference type="NCBI Taxonomy" id="2219224"/>
    <lineage>
        <taxon>Bacteria</taxon>
        <taxon>Bacillati</taxon>
        <taxon>Actinomycetota</taxon>
        <taxon>Actinomycetes</taxon>
        <taxon>Streptosporangiales</taxon>
        <taxon>Streptosporangiaceae</taxon>
        <taxon>Nonomuraea</taxon>
    </lineage>
</organism>
<feature type="domain" description="ATPase AAA-type core" evidence="1">
    <location>
        <begin position="42"/>
        <end position="342"/>
    </location>
</feature>
<dbReference type="Gene3D" id="3.40.50.300">
    <property type="entry name" value="P-loop containing nucleotide triphosphate hydrolases"/>
    <property type="match status" value="1"/>
</dbReference>
<dbReference type="Pfam" id="PF13304">
    <property type="entry name" value="AAA_21"/>
    <property type="match status" value="1"/>
</dbReference>
<dbReference type="EMBL" id="VDLX02000037">
    <property type="protein sequence ID" value="KAB8183255.1"/>
    <property type="molecule type" value="Genomic_DNA"/>
</dbReference>
<dbReference type="GO" id="GO:0016887">
    <property type="term" value="F:ATP hydrolysis activity"/>
    <property type="evidence" value="ECO:0007669"/>
    <property type="project" value="InterPro"/>
</dbReference>
<evidence type="ECO:0000259" key="1">
    <source>
        <dbReference type="Pfam" id="PF13304"/>
    </source>
</evidence>
<dbReference type="PANTHER" id="PTHR40396">
    <property type="entry name" value="ATPASE-LIKE PROTEIN"/>
    <property type="match status" value="1"/>
</dbReference>
<dbReference type="SUPFAM" id="SSF52540">
    <property type="entry name" value="P-loop containing nucleoside triphosphate hydrolases"/>
    <property type="match status" value="1"/>
</dbReference>
<reference evidence="2 3" key="1">
    <citation type="submission" date="2019-10" db="EMBL/GenBank/DDBJ databases">
        <title>Nonomuraea sp. nov., isolated from Phyllanthus amarus.</title>
        <authorList>
            <person name="Klykleung N."/>
            <person name="Tanasupawat S."/>
        </authorList>
    </citation>
    <scope>NUCLEOTIDE SEQUENCE [LARGE SCALE GENOMIC DNA]</scope>
    <source>
        <strain evidence="2 3">PA1-10</strain>
    </source>
</reference>
<keyword evidence="3" id="KW-1185">Reference proteome</keyword>
<accession>A0A5C4UX05</accession>
<sequence length="415" mass="46546">MLVGFRAANVLSFRGEFELSLLSPQEGDSAARTLDGLRISPVAAIFGANASGKTNVLASMRWMRHAVLDSVADWARAKGVPRWPFALEREAAAETSLFEVDVVIRGDRYIYGFEVSNERVETEWLHVYPQGSRRRQVWFDRDAERPDRGEDEYRFPSDRLRGAKKPVVDYTRPNALFLTAAGSLQMKQLVPLYDWFKDNLWLVSPGDDLRQRDAYTRWELLRPEFRKRVEGLLSVADLGVTGLEVEDRGEEMPEVSLVHNGKEGPTPFDIHHQESFGTLAWFALLGPLLKALDDGAVLLVDELDSSLHPVLVAEVVRLFEDLVANPRGAQLLFTGHDVTLLSKAHVERPLDREQVWVTEKRRTGESELYPLTDAGVRADESLERGYLRGRYGGVPRIGLGGIAVEVEKRAAGADA</sequence>
<name>A0A5C4UX05_9ACTN</name>
<protein>
    <submittedName>
        <fullName evidence="2">AAA family ATPase</fullName>
    </submittedName>
</protein>
<dbReference type="AlphaFoldDB" id="A0A5C4UX05"/>
<dbReference type="InterPro" id="IPR027417">
    <property type="entry name" value="P-loop_NTPase"/>
</dbReference>
<comment type="caution">
    <text evidence="2">The sequence shown here is derived from an EMBL/GenBank/DDBJ whole genome shotgun (WGS) entry which is preliminary data.</text>
</comment>